<accession>A0A4D6EHC7</accession>
<evidence type="ECO:0000256" key="1">
    <source>
        <dbReference type="SAM" id="MobiDB-lite"/>
    </source>
</evidence>
<dbReference type="Proteomes" id="UP001237152">
    <property type="component" value="Segment"/>
</dbReference>
<evidence type="ECO:0000313" key="3">
    <source>
        <dbReference type="Proteomes" id="UP001237152"/>
    </source>
</evidence>
<name>A0A4D6EHC7_9VIRU</name>
<sequence length="186" mass="19641">MEKGGKKACIRRRIYASLGGDGVRGDGVEDAATVGAVHGDGVVSALGASGPPHCKRTRVPPPCPRNPFRAPSNPSVRPPLGSQRISLFISCSCFLFLVVRFFASWCQVAPFFPCIQTIAHCDKRPTARAARSATTLLPTILRTASMGRGGTIPSQPSIRIHRLNVSSPTHPTTGRVGGGNSPTTDQ</sequence>
<reference evidence="2" key="1">
    <citation type="journal article" date="2019" name="Front. Microbiol.">
        <title>Pandoravirus Celtis Illustrates the Microevolution Processes at Work in the Giant Pandoraviridae Genomes.</title>
        <authorList>
            <person name="Legendre M."/>
            <person name="Alempic J.M."/>
            <person name="Philippe N."/>
            <person name="Lartigue A."/>
            <person name="Jeudy S."/>
            <person name="Poirot O."/>
            <person name="Ta N.T."/>
            <person name="Nin S."/>
            <person name="Coute Y."/>
            <person name="Abergel C."/>
            <person name="Claverie J.M."/>
        </authorList>
    </citation>
    <scope>NUCLEOTIDE SEQUENCE</scope>
</reference>
<protein>
    <submittedName>
        <fullName evidence="2">Uncharacterized protein</fullName>
    </submittedName>
</protein>
<evidence type="ECO:0000313" key="2">
    <source>
        <dbReference type="EMBL" id="QBZ81104.1"/>
    </source>
</evidence>
<gene>
    <name evidence="2" type="ORF">pclt_cds_510</name>
</gene>
<dbReference type="EMBL" id="MK174290">
    <property type="protein sequence ID" value="QBZ81104.1"/>
    <property type="molecule type" value="Genomic_DNA"/>
</dbReference>
<proteinExistence type="predicted"/>
<feature type="region of interest" description="Disordered" evidence="1">
    <location>
        <begin position="163"/>
        <end position="186"/>
    </location>
</feature>
<organism evidence="2 3">
    <name type="scientific">Pandoravirus celtis</name>
    <dbReference type="NCBI Taxonomy" id="2568002"/>
    <lineage>
        <taxon>Viruses</taxon>
        <taxon>Pandoravirus</taxon>
    </lineage>
</organism>